<dbReference type="STRING" id="86666.SAMN04490247_0205"/>
<dbReference type="Proteomes" id="UP000199225">
    <property type="component" value="Unassembled WGS sequence"/>
</dbReference>
<keyword evidence="1" id="KW-0812">Transmembrane</keyword>
<dbReference type="OrthoDB" id="1682150at2"/>
<sequence>MDIFQTASFAFIAACLVLLLKEQHPTLAFLLLFVSVLLIFFVILDQVRHIFRLLYTMAEYANINQSYIETIIKIIGIAYVTEFSSQLIKDAGLDSLALKVEMAGKVFILLVAIPILTTIVEMTLQLLPN</sequence>
<protein>
    <submittedName>
        <fullName evidence="2">Stage III sporulation protein AD</fullName>
    </submittedName>
</protein>
<accession>A0A1G8PUY7</accession>
<organism evidence="2 3">
    <name type="scientific">Salimicrobium halophilum</name>
    <dbReference type="NCBI Taxonomy" id="86666"/>
    <lineage>
        <taxon>Bacteria</taxon>
        <taxon>Bacillati</taxon>
        <taxon>Bacillota</taxon>
        <taxon>Bacilli</taxon>
        <taxon>Bacillales</taxon>
        <taxon>Bacillaceae</taxon>
        <taxon>Salimicrobium</taxon>
    </lineage>
</organism>
<evidence type="ECO:0000313" key="2">
    <source>
        <dbReference type="EMBL" id="SDI96076.1"/>
    </source>
</evidence>
<name>A0A1G8PUY7_9BACI</name>
<proteinExistence type="predicted"/>
<feature type="transmembrane region" description="Helical" evidence="1">
    <location>
        <begin position="106"/>
        <end position="127"/>
    </location>
</feature>
<keyword evidence="1" id="KW-1133">Transmembrane helix</keyword>
<reference evidence="3" key="1">
    <citation type="submission" date="2016-10" db="EMBL/GenBank/DDBJ databases">
        <authorList>
            <person name="Varghese N."/>
            <person name="Submissions S."/>
        </authorList>
    </citation>
    <scope>NUCLEOTIDE SEQUENCE [LARGE SCALE GENOMIC DNA]</scope>
    <source>
        <strain evidence="3">DSM 4771</strain>
    </source>
</reference>
<evidence type="ECO:0000256" key="1">
    <source>
        <dbReference type="SAM" id="Phobius"/>
    </source>
</evidence>
<evidence type="ECO:0000313" key="3">
    <source>
        <dbReference type="Proteomes" id="UP000199225"/>
    </source>
</evidence>
<feature type="transmembrane region" description="Helical" evidence="1">
    <location>
        <begin position="26"/>
        <end position="44"/>
    </location>
</feature>
<dbReference type="Pfam" id="PF06686">
    <property type="entry name" value="SpoIIIAC"/>
    <property type="match status" value="2"/>
</dbReference>
<gene>
    <name evidence="2" type="ORF">SAMN04490247_0205</name>
</gene>
<dbReference type="InterPro" id="IPR014211">
    <property type="entry name" value="Spore_III_AD"/>
</dbReference>
<dbReference type="RefSeq" id="WP_093190965.1">
    <property type="nucleotide sequence ID" value="NZ_FNEV01000001.1"/>
</dbReference>
<dbReference type="EMBL" id="FNEV01000001">
    <property type="protein sequence ID" value="SDI96076.1"/>
    <property type="molecule type" value="Genomic_DNA"/>
</dbReference>
<keyword evidence="1" id="KW-0472">Membrane</keyword>
<dbReference type="AlphaFoldDB" id="A0A1G8PUY7"/>
<dbReference type="NCBIfam" id="TIGR02849">
    <property type="entry name" value="spore_III_AD"/>
    <property type="match status" value="1"/>
</dbReference>
<dbReference type="InterPro" id="IPR025664">
    <property type="entry name" value="Spore_III_AC/AD"/>
</dbReference>
<keyword evidence="3" id="KW-1185">Reference proteome</keyword>